<keyword evidence="2" id="KW-1185">Reference proteome</keyword>
<sequence length="281" mass="32060">MPPVAITFVDPEMRMEYESQLPTRQERKERLNNILTQCANYEECGNTRARAELKAKYCSQECQKSHWRNGHKTQCTPAELGGVKNLPLRLAERALAAPVLVEHFHNMAVTVLDLVDKRSDWTRYAVRMPCTTQPGDLTRHLQHMINGHPELSDSEPKCLRIAPVTKVLIEDMPEGTRKVALAMRDKVRRKVGNAHPLMTFWFTLEEDGDDGMSFTSTLPLPDEAVIWLSTNPEKMIMRRSPVTGTSMVPRTEAIIREGLNTVIRQDTSNTMRLRVFPNKPN</sequence>
<organism evidence="1 2">
    <name type="scientific">Auriscalpium vulgare</name>
    <dbReference type="NCBI Taxonomy" id="40419"/>
    <lineage>
        <taxon>Eukaryota</taxon>
        <taxon>Fungi</taxon>
        <taxon>Dikarya</taxon>
        <taxon>Basidiomycota</taxon>
        <taxon>Agaricomycotina</taxon>
        <taxon>Agaricomycetes</taxon>
        <taxon>Russulales</taxon>
        <taxon>Auriscalpiaceae</taxon>
        <taxon>Auriscalpium</taxon>
    </lineage>
</organism>
<comment type="caution">
    <text evidence="1">The sequence shown here is derived from an EMBL/GenBank/DDBJ whole genome shotgun (WGS) entry which is preliminary data.</text>
</comment>
<accession>A0ACB8RIP9</accession>
<evidence type="ECO:0000313" key="1">
    <source>
        <dbReference type="EMBL" id="KAI0044124.1"/>
    </source>
</evidence>
<protein>
    <submittedName>
        <fullName evidence="1">Uncharacterized protein</fullName>
    </submittedName>
</protein>
<dbReference type="Proteomes" id="UP000814033">
    <property type="component" value="Unassembled WGS sequence"/>
</dbReference>
<evidence type="ECO:0000313" key="2">
    <source>
        <dbReference type="Proteomes" id="UP000814033"/>
    </source>
</evidence>
<dbReference type="EMBL" id="MU275993">
    <property type="protein sequence ID" value="KAI0044124.1"/>
    <property type="molecule type" value="Genomic_DNA"/>
</dbReference>
<gene>
    <name evidence="1" type="ORF">FA95DRAFT_301483</name>
</gene>
<proteinExistence type="predicted"/>
<name>A0ACB8RIP9_9AGAM</name>
<reference evidence="1" key="1">
    <citation type="submission" date="2021-02" db="EMBL/GenBank/DDBJ databases">
        <authorList>
            <consortium name="DOE Joint Genome Institute"/>
            <person name="Ahrendt S."/>
            <person name="Looney B.P."/>
            <person name="Miyauchi S."/>
            <person name="Morin E."/>
            <person name="Drula E."/>
            <person name="Courty P.E."/>
            <person name="Chicoki N."/>
            <person name="Fauchery L."/>
            <person name="Kohler A."/>
            <person name="Kuo A."/>
            <person name="Labutti K."/>
            <person name="Pangilinan J."/>
            <person name="Lipzen A."/>
            <person name="Riley R."/>
            <person name="Andreopoulos W."/>
            <person name="He G."/>
            <person name="Johnson J."/>
            <person name="Barry K.W."/>
            <person name="Grigoriev I.V."/>
            <person name="Nagy L."/>
            <person name="Hibbett D."/>
            <person name="Henrissat B."/>
            <person name="Matheny P.B."/>
            <person name="Labbe J."/>
            <person name="Martin F."/>
        </authorList>
    </citation>
    <scope>NUCLEOTIDE SEQUENCE</scope>
    <source>
        <strain evidence="1">FP105234-sp</strain>
    </source>
</reference>
<reference evidence="1" key="2">
    <citation type="journal article" date="2022" name="New Phytol.">
        <title>Evolutionary transition to the ectomycorrhizal habit in the genomes of a hyperdiverse lineage of mushroom-forming fungi.</title>
        <authorList>
            <person name="Looney B."/>
            <person name="Miyauchi S."/>
            <person name="Morin E."/>
            <person name="Drula E."/>
            <person name="Courty P.E."/>
            <person name="Kohler A."/>
            <person name="Kuo A."/>
            <person name="LaButti K."/>
            <person name="Pangilinan J."/>
            <person name="Lipzen A."/>
            <person name="Riley R."/>
            <person name="Andreopoulos W."/>
            <person name="He G."/>
            <person name="Johnson J."/>
            <person name="Nolan M."/>
            <person name="Tritt A."/>
            <person name="Barry K.W."/>
            <person name="Grigoriev I.V."/>
            <person name="Nagy L.G."/>
            <person name="Hibbett D."/>
            <person name="Henrissat B."/>
            <person name="Matheny P.B."/>
            <person name="Labbe J."/>
            <person name="Martin F.M."/>
        </authorList>
    </citation>
    <scope>NUCLEOTIDE SEQUENCE</scope>
    <source>
        <strain evidence="1">FP105234-sp</strain>
    </source>
</reference>